<dbReference type="InterPro" id="IPR001781">
    <property type="entry name" value="Znf_LIM"/>
</dbReference>
<dbReference type="Gene3D" id="2.10.110.10">
    <property type="entry name" value="Cysteine Rich Protein"/>
    <property type="match status" value="2"/>
</dbReference>
<dbReference type="Gene3D" id="2.10.90.10">
    <property type="entry name" value="Cystine-knot cytokines"/>
    <property type="match status" value="1"/>
</dbReference>
<dbReference type="Pfam" id="PF06083">
    <property type="entry name" value="IL17"/>
    <property type="match status" value="1"/>
</dbReference>
<feature type="domain" description="LIM zinc-binding" evidence="15">
    <location>
        <begin position="208"/>
        <end position="271"/>
    </location>
</feature>
<keyword evidence="16" id="KW-1185">Reference proteome</keyword>
<dbReference type="CDD" id="cd09384">
    <property type="entry name" value="LIM1_LMO2"/>
    <property type="match status" value="1"/>
</dbReference>
<keyword evidence="9 13" id="KW-0440">LIM domain</keyword>
<name>A0ABM0LY91_SACKO</name>
<comment type="subcellular location">
    <subcellularLocation>
        <location evidence="1">Nucleus</location>
    </subcellularLocation>
    <subcellularLocation>
        <location evidence="2">Secreted</location>
    </subcellularLocation>
</comment>
<evidence type="ECO:0000313" key="16">
    <source>
        <dbReference type="Proteomes" id="UP000694865"/>
    </source>
</evidence>
<evidence type="ECO:0000256" key="5">
    <source>
        <dbReference type="ARBA" id="ARBA00022723"/>
    </source>
</evidence>
<feature type="chain" id="PRO_5047433138" description="Rhombotin-2" evidence="14">
    <location>
        <begin position="22"/>
        <end position="276"/>
    </location>
</feature>
<evidence type="ECO:0000256" key="3">
    <source>
        <dbReference type="ARBA" id="ARBA00007236"/>
    </source>
</evidence>
<dbReference type="SMART" id="SM00132">
    <property type="entry name" value="LIM"/>
    <property type="match status" value="2"/>
</dbReference>
<evidence type="ECO:0000313" key="17">
    <source>
        <dbReference type="RefSeq" id="XP_006812732.1"/>
    </source>
</evidence>
<dbReference type="PANTHER" id="PTHR45787:SF3">
    <property type="entry name" value="RHOMBOTIN-2"/>
    <property type="match status" value="1"/>
</dbReference>
<evidence type="ECO:0000256" key="9">
    <source>
        <dbReference type="ARBA" id="ARBA00023038"/>
    </source>
</evidence>
<evidence type="ECO:0000256" key="14">
    <source>
        <dbReference type="SAM" id="SignalP"/>
    </source>
</evidence>
<evidence type="ECO:0000259" key="15">
    <source>
        <dbReference type="PROSITE" id="PS50023"/>
    </source>
</evidence>
<keyword evidence="6 14" id="KW-0732">Signal</keyword>
<evidence type="ECO:0000256" key="4">
    <source>
        <dbReference type="ARBA" id="ARBA00022525"/>
    </source>
</evidence>
<keyword evidence="4" id="KW-0964">Secreted</keyword>
<dbReference type="RefSeq" id="XP_006812732.1">
    <property type="nucleotide sequence ID" value="XM_006812669.1"/>
</dbReference>
<sequence>MGFLNILRCTVVLLCSWCVIANPVCQEPADSVLRQMLNEYSPNALDYSVTSGSYSPPTTTDCPALNLVPASAPQSEGTTCPWYNIENTSVARYPTTLLEAQCYDCTNCISDMFSDGKHPVYRCERVMRRIETVHETLHVHPSKLECGECREKIKDQYFLKAIGKYWHEDCLVCDLCQCRLGEVGCHVLVKLGRKLCKRDYLRLFGPTGLCNSCQQPIAAYEMAMKITPQVQYHLECFKCAECEKNFCVGDKFYNLESNIFCETDYIVALSKFGGEH</sequence>
<feature type="signal peptide" evidence="14">
    <location>
        <begin position="1"/>
        <end position="21"/>
    </location>
</feature>
<evidence type="ECO:0000256" key="10">
    <source>
        <dbReference type="ARBA" id="ARBA00023242"/>
    </source>
</evidence>
<dbReference type="GeneID" id="100367455"/>
<dbReference type="PROSITE" id="PS00478">
    <property type="entry name" value="LIM_DOMAIN_1"/>
    <property type="match status" value="2"/>
</dbReference>
<dbReference type="Pfam" id="PF00412">
    <property type="entry name" value="LIM"/>
    <property type="match status" value="2"/>
</dbReference>
<keyword evidence="7" id="KW-0677">Repeat</keyword>
<keyword evidence="10" id="KW-0539">Nucleus</keyword>
<organism evidence="16 17">
    <name type="scientific">Saccoglossus kowalevskii</name>
    <name type="common">Acorn worm</name>
    <dbReference type="NCBI Taxonomy" id="10224"/>
    <lineage>
        <taxon>Eukaryota</taxon>
        <taxon>Metazoa</taxon>
        <taxon>Hemichordata</taxon>
        <taxon>Enteropneusta</taxon>
        <taxon>Harrimaniidae</taxon>
        <taxon>Saccoglossus</taxon>
    </lineage>
</organism>
<evidence type="ECO:0000256" key="6">
    <source>
        <dbReference type="ARBA" id="ARBA00022729"/>
    </source>
</evidence>
<keyword evidence="8 13" id="KW-0862">Zinc</keyword>
<protein>
    <recommendedName>
        <fullName evidence="11">Rhombotin-2</fullName>
    </recommendedName>
    <alternativeName>
        <fullName evidence="12">LIM domain only protein 2</fullName>
    </alternativeName>
</protein>
<gene>
    <name evidence="17" type="primary">LOC100367455</name>
</gene>
<dbReference type="PANTHER" id="PTHR45787">
    <property type="entry name" value="LD11652P"/>
    <property type="match status" value="1"/>
</dbReference>
<evidence type="ECO:0000256" key="13">
    <source>
        <dbReference type="PROSITE-ProRule" id="PRU00125"/>
    </source>
</evidence>
<dbReference type="Proteomes" id="UP000694865">
    <property type="component" value="Unplaced"/>
</dbReference>
<comment type="similarity">
    <text evidence="3">Belongs to the IL-17 family.</text>
</comment>
<evidence type="ECO:0000256" key="12">
    <source>
        <dbReference type="ARBA" id="ARBA00041884"/>
    </source>
</evidence>
<evidence type="ECO:0000256" key="7">
    <source>
        <dbReference type="ARBA" id="ARBA00022737"/>
    </source>
</evidence>
<evidence type="ECO:0000256" key="11">
    <source>
        <dbReference type="ARBA" id="ARBA00040621"/>
    </source>
</evidence>
<evidence type="ECO:0000256" key="8">
    <source>
        <dbReference type="ARBA" id="ARBA00022833"/>
    </source>
</evidence>
<evidence type="ECO:0000256" key="1">
    <source>
        <dbReference type="ARBA" id="ARBA00004123"/>
    </source>
</evidence>
<dbReference type="SUPFAM" id="SSF57501">
    <property type="entry name" value="Cystine-knot cytokines"/>
    <property type="match status" value="1"/>
</dbReference>
<dbReference type="InterPro" id="IPR050945">
    <property type="entry name" value="LMO_RBTN_TF"/>
</dbReference>
<dbReference type="SUPFAM" id="SSF57716">
    <property type="entry name" value="Glucocorticoid receptor-like (DNA-binding domain)"/>
    <property type="match status" value="2"/>
</dbReference>
<proteinExistence type="inferred from homology"/>
<keyword evidence="5 13" id="KW-0479">Metal-binding</keyword>
<reference evidence="17" key="1">
    <citation type="submission" date="2025-08" db="UniProtKB">
        <authorList>
            <consortium name="RefSeq"/>
        </authorList>
    </citation>
    <scope>IDENTIFICATION</scope>
    <source>
        <tissue evidence="17">Testes</tissue>
    </source>
</reference>
<dbReference type="PROSITE" id="PS50023">
    <property type="entry name" value="LIM_DOMAIN_2"/>
    <property type="match status" value="2"/>
</dbReference>
<evidence type="ECO:0000256" key="2">
    <source>
        <dbReference type="ARBA" id="ARBA00004613"/>
    </source>
</evidence>
<dbReference type="InterPro" id="IPR029034">
    <property type="entry name" value="Cystine-knot_cytokine"/>
</dbReference>
<feature type="domain" description="LIM zinc-binding" evidence="15">
    <location>
        <begin position="144"/>
        <end position="206"/>
    </location>
</feature>
<dbReference type="InterPro" id="IPR010345">
    <property type="entry name" value="IL-17_fam"/>
</dbReference>
<accession>A0ABM0LY91</accession>